<evidence type="ECO:0000256" key="8">
    <source>
        <dbReference type="ARBA" id="ARBA00060749"/>
    </source>
</evidence>
<evidence type="ECO:0000256" key="1">
    <source>
        <dbReference type="ARBA" id="ARBA00001968"/>
    </source>
</evidence>
<dbReference type="InterPro" id="IPR003697">
    <property type="entry name" value="Maf-like"/>
</dbReference>
<dbReference type="CDD" id="cd00555">
    <property type="entry name" value="Maf"/>
    <property type="match status" value="1"/>
</dbReference>
<comment type="function">
    <text evidence="7">Nucleoside triphosphate pyrophosphatase that hydrolyzes 7-methyl-GTP (m(7)GTP). May have a dual role in cell division arrest and in preventing the incorporation of modified nucleotides into cellular nucleic acids.</text>
</comment>
<keyword evidence="5 9" id="KW-0546">Nucleotide metabolism</keyword>
<dbReference type="FunFam" id="3.90.950.10:FF:000005">
    <property type="entry name" value="7-methyl-GTP pyrophosphatase"/>
    <property type="match status" value="1"/>
</dbReference>
<organism evidence="10 11">
    <name type="scientific">Bacteroides uniformis</name>
    <dbReference type="NCBI Taxonomy" id="820"/>
    <lineage>
        <taxon>Bacteria</taxon>
        <taxon>Pseudomonadati</taxon>
        <taxon>Bacteroidota</taxon>
        <taxon>Bacteroidia</taxon>
        <taxon>Bacteroidales</taxon>
        <taxon>Bacteroidaceae</taxon>
        <taxon>Bacteroides</taxon>
    </lineage>
</organism>
<comment type="catalytic activity">
    <reaction evidence="9">
        <text>UTP + H2O = UMP + diphosphate + H(+)</text>
        <dbReference type="Rhea" id="RHEA:29395"/>
        <dbReference type="ChEBI" id="CHEBI:15377"/>
        <dbReference type="ChEBI" id="CHEBI:15378"/>
        <dbReference type="ChEBI" id="CHEBI:33019"/>
        <dbReference type="ChEBI" id="CHEBI:46398"/>
        <dbReference type="ChEBI" id="CHEBI:57865"/>
        <dbReference type="EC" id="3.6.1.9"/>
    </reaction>
</comment>
<dbReference type="Proteomes" id="UP000320533">
    <property type="component" value="Chromosome"/>
</dbReference>
<dbReference type="KEGG" id="bun:Bun01g_19350"/>
<proteinExistence type="inferred from homology"/>
<dbReference type="EC" id="3.6.1.9" evidence="9"/>
<protein>
    <recommendedName>
        <fullName evidence="9">dTTP/UTP pyrophosphatase</fullName>
        <shortName evidence="9">dTTPase/UTPase</shortName>
        <ecNumber evidence="9">3.6.1.9</ecNumber>
    </recommendedName>
    <alternativeName>
        <fullName evidence="9">Nucleoside triphosphate pyrophosphatase</fullName>
    </alternativeName>
    <alternativeName>
        <fullName evidence="9">Nucleotide pyrophosphatase</fullName>
        <shortName evidence="9">Nucleotide PPase</shortName>
    </alternativeName>
</protein>
<comment type="catalytic activity">
    <reaction evidence="6">
        <text>N(7)-methyl-GTP + H2O = N(7)-methyl-GMP + diphosphate + H(+)</text>
        <dbReference type="Rhea" id="RHEA:58744"/>
        <dbReference type="ChEBI" id="CHEBI:15377"/>
        <dbReference type="ChEBI" id="CHEBI:15378"/>
        <dbReference type="ChEBI" id="CHEBI:33019"/>
        <dbReference type="ChEBI" id="CHEBI:58285"/>
        <dbReference type="ChEBI" id="CHEBI:87133"/>
    </reaction>
</comment>
<dbReference type="AlphaFoldDB" id="A0A4Y1VG91"/>
<accession>A0A4Y1VG91</accession>
<evidence type="ECO:0000256" key="5">
    <source>
        <dbReference type="ARBA" id="ARBA00023080"/>
    </source>
</evidence>
<dbReference type="GO" id="GO:0009117">
    <property type="term" value="P:nucleotide metabolic process"/>
    <property type="evidence" value="ECO:0007669"/>
    <property type="project" value="UniProtKB-KW"/>
</dbReference>
<dbReference type="EMBL" id="AP019724">
    <property type="protein sequence ID" value="BBK87565.1"/>
    <property type="molecule type" value="Genomic_DNA"/>
</dbReference>
<keyword evidence="3 9" id="KW-0963">Cytoplasm</keyword>
<dbReference type="Gene3D" id="3.90.950.10">
    <property type="match status" value="1"/>
</dbReference>
<dbReference type="HAMAP" id="MF_00528">
    <property type="entry name" value="Maf"/>
    <property type="match status" value="1"/>
</dbReference>
<dbReference type="PANTHER" id="PTHR43213">
    <property type="entry name" value="BIFUNCTIONAL DTTP/UTP PYROPHOSPHATASE/METHYLTRANSFERASE PROTEIN-RELATED"/>
    <property type="match status" value="1"/>
</dbReference>
<keyword evidence="4 9" id="KW-0378">Hydrolase</keyword>
<dbReference type="GO" id="GO:0005737">
    <property type="term" value="C:cytoplasm"/>
    <property type="evidence" value="ECO:0007669"/>
    <property type="project" value="UniProtKB-SubCell"/>
</dbReference>
<dbReference type="InterPro" id="IPR029001">
    <property type="entry name" value="ITPase-like_fam"/>
</dbReference>
<gene>
    <name evidence="10" type="ORF">Bun01g_19350</name>
</gene>
<name>A0A4Y1VG91_BACUN</name>
<feature type="site" description="Important for substrate specificity" evidence="9">
    <location>
        <position position="161"/>
    </location>
</feature>
<evidence type="ECO:0000256" key="6">
    <source>
        <dbReference type="ARBA" id="ARBA00050213"/>
    </source>
</evidence>
<evidence type="ECO:0000256" key="2">
    <source>
        <dbReference type="ARBA" id="ARBA00004496"/>
    </source>
</evidence>
<comment type="caution">
    <text evidence="9">Lacks conserved residue(s) required for the propagation of feature annotation.</text>
</comment>
<comment type="subcellular location">
    <subcellularLocation>
        <location evidence="2 9">Cytoplasm</location>
    </subcellularLocation>
</comment>
<comment type="similarity">
    <text evidence="9">Belongs to the Maf family. YhdE subfamily.</text>
</comment>
<feature type="site" description="Important for substrate specificity" evidence="9">
    <location>
        <position position="19"/>
    </location>
</feature>
<evidence type="ECO:0000256" key="7">
    <source>
        <dbReference type="ARBA" id="ARBA00053369"/>
    </source>
</evidence>
<dbReference type="GO" id="GO:0036221">
    <property type="term" value="F:UTP diphosphatase activity"/>
    <property type="evidence" value="ECO:0007669"/>
    <property type="project" value="RHEA"/>
</dbReference>
<comment type="similarity">
    <text evidence="8">Belongs to the Maf family. YceF subfamily.</text>
</comment>
<feature type="active site" description="Proton acceptor" evidence="9">
    <location>
        <position position="78"/>
    </location>
</feature>
<dbReference type="SUPFAM" id="SSF52972">
    <property type="entry name" value="ITPase-like"/>
    <property type="match status" value="1"/>
</dbReference>
<evidence type="ECO:0000313" key="10">
    <source>
        <dbReference type="EMBL" id="BBK87565.1"/>
    </source>
</evidence>
<evidence type="ECO:0000256" key="9">
    <source>
        <dbReference type="HAMAP-Rule" id="MF_00528"/>
    </source>
</evidence>
<dbReference type="PANTHER" id="PTHR43213:SF5">
    <property type="entry name" value="BIFUNCTIONAL DTTP_UTP PYROPHOSPHATASE_METHYLTRANSFERASE PROTEIN-RELATED"/>
    <property type="match status" value="1"/>
</dbReference>
<dbReference type="NCBIfam" id="TIGR00172">
    <property type="entry name" value="maf"/>
    <property type="match status" value="1"/>
</dbReference>
<reference evidence="10 11" key="1">
    <citation type="submission" date="2019-06" db="EMBL/GenBank/DDBJ databases">
        <title>Complete genome sequence of Bacteroides uniformis NBRC 113350.</title>
        <authorList>
            <person name="Miura T."/>
            <person name="Furukawa M."/>
            <person name="Shimamura M."/>
            <person name="Ohyama Y."/>
            <person name="Yamazoe A."/>
            <person name="Kawasaki H."/>
        </authorList>
    </citation>
    <scope>NUCLEOTIDE SEQUENCE [LARGE SCALE GENOMIC DNA]</scope>
    <source>
        <strain evidence="10 11">NBRC 113350</strain>
    </source>
</reference>
<evidence type="ECO:0000313" key="11">
    <source>
        <dbReference type="Proteomes" id="UP000320533"/>
    </source>
</evidence>
<evidence type="ECO:0000256" key="3">
    <source>
        <dbReference type="ARBA" id="ARBA00022490"/>
    </source>
</evidence>
<dbReference type="Pfam" id="PF02545">
    <property type="entry name" value="Maf"/>
    <property type="match status" value="1"/>
</dbReference>
<sequence length="194" mass="22313">MMLDNLKKYKVILASNSPRRKELLAGLGVEYEVRTLPDVDESYPETLRGADIPLYISREKADAYRDMMHPDELMITADTIVWLDGQVLGKPKNREEAMQMLRDMSGRTHEVFTGVCITTTEWQRSFAAATEVRFAKLNEEEIAYYVDKYHPMDKAGAYGVQEWIGFIGVENISGSYYNIMGLPVQRLYRELLEV</sequence>
<dbReference type="GO" id="GO:0036218">
    <property type="term" value="F:dTTP diphosphatase activity"/>
    <property type="evidence" value="ECO:0007669"/>
    <property type="project" value="RHEA"/>
</dbReference>
<dbReference type="PIRSF" id="PIRSF006305">
    <property type="entry name" value="Maf"/>
    <property type="match status" value="1"/>
</dbReference>
<comment type="catalytic activity">
    <reaction evidence="9">
        <text>dTTP + H2O = dTMP + diphosphate + H(+)</text>
        <dbReference type="Rhea" id="RHEA:28534"/>
        <dbReference type="ChEBI" id="CHEBI:15377"/>
        <dbReference type="ChEBI" id="CHEBI:15378"/>
        <dbReference type="ChEBI" id="CHEBI:33019"/>
        <dbReference type="ChEBI" id="CHEBI:37568"/>
        <dbReference type="ChEBI" id="CHEBI:63528"/>
        <dbReference type="EC" id="3.6.1.9"/>
    </reaction>
</comment>
<feature type="site" description="Important for substrate specificity" evidence="9">
    <location>
        <position position="79"/>
    </location>
</feature>
<comment type="function">
    <text evidence="9">Nucleoside triphosphate pyrophosphatase that hydrolyzes dTTP and UTP. May have a dual role in cell division arrest and in preventing the incorporation of modified nucleotides into cellular nucleic acids.</text>
</comment>
<comment type="cofactor">
    <cofactor evidence="1 9">
        <name>a divalent metal cation</name>
        <dbReference type="ChEBI" id="CHEBI:60240"/>
    </cofactor>
</comment>
<evidence type="ECO:0000256" key="4">
    <source>
        <dbReference type="ARBA" id="ARBA00022801"/>
    </source>
</evidence>